<evidence type="ECO:0000313" key="3">
    <source>
        <dbReference type="EMBL" id="OBS73207.1"/>
    </source>
</evidence>
<keyword evidence="4" id="KW-1185">Reference proteome</keyword>
<dbReference type="AlphaFoldDB" id="A0A1A6H6G9"/>
<dbReference type="Proteomes" id="UP000092124">
    <property type="component" value="Unassembled WGS sequence"/>
</dbReference>
<dbReference type="InterPro" id="IPR013087">
    <property type="entry name" value="Znf_C2H2_type"/>
</dbReference>
<keyword evidence="1" id="KW-0479">Metal-binding</keyword>
<sequence length="112" mass="12946">GDSTGTSNHTNVRNVPEPSDILVIFQTTREDTGMRGHLSTPVVSLKAQISEFMRPYMSHMQHIKSSFNHKTSLQTHERIHTGEQPYTCFLYSHSFCQLSTYRHHREGYHKSN</sequence>
<dbReference type="Gene3D" id="3.30.160.60">
    <property type="entry name" value="Classic Zinc Finger"/>
    <property type="match status" value="1"/>
</dbReference>
<feature type="domain" description="C2H2-type" evidence="2">
    <location>
        <begin position="66"/>
        <end position="85"/>
    </location>
</feature>
<comment type="caution">
    <text evidence="3">The sequence shown here is derived from an EMBL/GenBank/DDBJ whole genome shotgun (WGS) entry which is preliminary data.</text>
</comment>
<evidence type="ECO:0000313" key="4">
    <source>
        <dbReference type="Proteomes" id="UP000092124"/>
    </source>
</evidence>
<proteinExistence type="predicted"/>
<accession>A0A1A6H6G9</accession>
<dbReference type="EMBL" id="LZPO01052743">
    <property type="protein sequence ID" value="OBS73207.1"/>
    <property type="molecule type" value="Genomic_DNA"/>
</dbReference>
<dbReference type="InterPro" id="IPR036236">
    <property type="entry name" value="Znf_C2H2_sf"/>
</dbReference>
<evidence type="ECO:0000256" key="1">
    <source>
        <dbReference type="PROSITE-ProRule" id="PRU00042"/>
    </source>
</evidence>
<dbReference type="STRING" id="56216.A0A1A6H6G9"/>
<feature type="non-terminal residue" evidence="3">
    <location>
        <position position="1"/>
    </location>
</feature>
<dbReference type="OrthoDB" id="3561125at2759"/>
<dbReference type="PROSITE" id="PS50157">
    <property type="entry name" value="ZINC_FINGER_C2H2_2"/>
    <property type="match status" value="1"/>
</dbReference>
<dbReference type="SUPFAM" id="SSF57667">
    <property type="entry name" value="beta-beta-alpha zinc fingers"/>
    <property type="match status" value="1"/>
</dbReference>
<protein>
    <recommendedName>
        <fullName evidence="2">C2H2-type domain-containing protein</fullName>
    </recommendedName>
</protein>
<feature type="non-terminal residue" evidence="3">
    <location>
        <position position="112"/>
    </location>
</feature>
<name>A0A1A6H6G9_NEOLE</name>
<keyword evidence="1" id="KW-0863">Zinc-finger</keyword>
<organism evidence="3 4">
    <name type="scientific">Neotoma lepida</name>
    <name type="common">Desert woodrat</name>
    <dbReference type="NCBI Taxonomy" id="56216"/>
    <lineage>
        <taxon>Eukaryota</taxon>
        <taxon>Metazoa</taxon>
        <taxon>Chordata</taxon>
        <taxon>Craniata</taxon>
        <taxon>Vertebrata</taxon>
        <taxon>Euteleostomi</taxon>
        <taxon>Mammalia</taxon>
        <taxon>Eutheria</taxon>
        <taxon>Euarchontoglires</taxon>
        <taxon>Glires</taxon>
        <taxon>Rodentia</taxon>
        <taxon>Myomorpha</taxon>
        <taxon>Muroidea</taxon>
        <taxon>Cricetidae</taxon>
        <taxon>Neotominae</taxon>
        <taxon>Neotoma</taxon>
    </lineage>
</organism>
<keyword evidence="1" id="KW-0862">Zinc</keyword>
<gene>
    <name evidence="3" type="ORF">A6R68_12216</name>
</gene>
<evidence type="ECO:0000259" key="2">
    <source>
        <dbReference type="PROSITE" id="PS50157"/>
    </source>
</evidence>
<dbReference type="GO" id="GO:0008270">
    <property type="term" value="F:zinc ion binding"/>
    <property type="evidence" value="ECO:0007669"/>
    <property type="project" value="UniProtKB-KW"/>
</dbReference>
<reference evidence="3 4" key="1">
    <citation type="submission" date="2016-06" db="EMBL/GenBank/DDBJ databases">
        <title>The Draft Genome Sequence and Annotation of the Desert Woodrat Neotoma lepida.</title>
        <authorList>
            <person name="Campbell M."/>
            <person name="Oakeson K.F."/>
            <person name="Yandell M."/>
            <person name="Halpert J.R."/>
            <person name="Dearing D."/>
        </authorList>
    </citation>
    <scope>NUCLEOTIDE SEQUENCE [LARGE SCALE GENOMIC DNA]</scope>
    <source>
        <strain evidence="3">417</strain>
        <tissue evidence="3">Liver</tissue>
    </source>
</reference>